<dbReference type="Proteomes" id="UP001221142">
    <property type="component" value="Unassembled WGS sequence"/>
</dbReference>
<accession>A0AAD7FHX5</accession>
<gene>
    <name evidence="3" type="ORF">FB45DRAFT_1007171</name>
</gene>
<feature type="region of interest" description="Disordered" evidence="1">
    <location>
        <begin position="192"/>
        <end position="212"/>
    </location>
</feature>
<reference evidence="3" key="1">
    <citation type="submission" date="2023-03" db="EMBL/GenBank/DDBJ databases">
        <title>Massive genome expansion in bonnet fungi (Mycena s.s.) driven by repeated elements and novel gene families across ecological guilds.</title>
        <authorList>
            <consortium name="Lawrence Berkeley National Laboratory"/>
            <person name="Harder C.B."/>
            <person name="Miyauchi S."/>
            <person name="Viragh M."/>
            <person name="Kuo A."/>
            <person name="Thoen E."/>
            <person name="Andreopoulos B."/>
            <person name="Lu D."/>
            <person name="Skrede I."/>
            <person name="Drula E."/>
            <person name="Henrissat B."/>
            <person name="Morin E."/>
            <person name="Kohler A."/>
            <person name="Barry K."/>
            <person name="LaButti K."/>
            <person name="Morin E."/>
            <person name="Salamov A."/>
            <person name="Lipzen A."/>
            <person name="Mereny Z."/>
            <person name="Hegedus B."/>
            <person name="Baldrian P."/>
            <person name="Stursova M."/>
            <person name="Weitz H."/>
            <person name="Taylor A."/>
            <person name="Grigoriev I.V."/>
            <person name="Nagy L.G."/>
            <person name="Martin F."/>
            <person name="Kauserud H."/>
        </authorList>
    </citation>
    <scope>NUCLEOTIDE SEQUENCE</scope>
    <source>
        <strain evidence="3">9284</strain>
    </source>
</reference>
<evidence type="ECO:0000313" key="3">
    <source>
        <dbReference type="EMBL" id="KAJ7619633.1"/>
    </source>
</evidence>
<protein>
    <submittedName>
        <fullName evidence="3">Uncharacterized protein</fullName>
    </submittedName>
</protein>
<evidence type="ECO:0000256" key="2">
    <source>
        <dbReference type="SAM" id="SignalP"/>
    </source>
</evidence>
<proteinExistence type="predicted"/>
<keyword evidence="2" id="KW-0732">Signal</keyword>
<feature type="chain" id="PRO_5042071305" evidence="2">
    <location>
        <begin position="23"/>
        <end position="404"/>
    </location>
</feature>
<keyword evidence="4" id="KW-1185">Reference proteome</keyword>
<evidence type="ECO:0000313" key="4">
    <source>
        <dbReference type="Proteomes" id="UP001221142"/>
    </source>
</evidence>
<feature type="signal peptide" evidence="2">
    <location>
        <begin position="1"/>
        <end position="22"/>
    </location>
</feature>
<comment type="caution">
    <text evidence="3">The sequence shown here is derived from an EMBL/GenBank/DDBJ whole genome shotgun (WGS) entry which is preliminary data.</text>
</comment>
<dbReference type="EMBL" id="JARKIF010000018">
    <property type="protein sequence ID" value="KAJ7619633.1"/>
    <property type="molecule type" value="Genomic_DNA"/>
</dbReference>
<sequence>MTSARLAWSPALLASPFPLATFCPAFHQWQAPTTGTSMPRSFRAEVSCLGGYGEKDLQKSVIMTEANIARVVSDFLWMPGRCTEIGPFLVFNVYTLKAHGGSADVWAGGIDNLTDVAVRVKILGRDYMERRDNLDRFQLLRIGTWLLAFICMDHQFWPQACLRRALQQILTGAFASDWEIIFTSFGPVRRRLQHSRPRPQQPAAAASPTGADTRVADSVAHADDHWLRRCRHKAGFPAFSELVWREMCPLQSIVLGVGLRPINDGASGRGIIAALKLEFSLTTRGQPVDFGLTREYGKTKVDEENQLIARRTRRLDDPPRHRRCRTSMCLVRGRHGRICAAEPGDDSMAQHRLTYLPRQTYSFKDLDYWKTITEERVLKRGVQDTSTANLIQREERAAYWYAKL</sequence>
<name>A0AAD7FHX5_9AGAR</name>
<evidence type="ECO:0000256" key="1">
    <source>
        <dbReference type="SAM" id="MobiDB-lite"/>
    </source>
</evidence>
<organism evidence="3 4">
    <name type="scientific">Roridomyces roridus</name>
    <dbReference type="NCBI Taxonomy" id="1738132"/>
    <lineage>
        <taxon>Eukaryota</taxon>
        <taxon>Fungi</taxon>
        <taxon>Dikarya</taxon>
        <taxon>Basidiomycota</taxon>
        <taxon>Agaricomycotina</taxon>
        <taxon>Agaricomycetes</taxon>
        <taxon>Agaricomycetidae</taxon>
        <taxon>Agaricales</taxon>
        <taxon>Marasmiineae</taxon>
        <taxon>Mycenaceae</taxon>
        <taxon>Roridomyces</taxon>
    </lineage>
</organism>
<dbReference type="AlphaFoldDB" id="A0AAD7FHX5"/>